<feature type="transmembrane region" description="Helical" evidence="14">
    <location>
        <begin position="411"/>
        <end position="430"/>
    </location>
</feature>
<dbReference type="PROSITE" id="PS50283">
    <property type="entry name" value="NA_SOLUT_SYMP_3"/>
    <property type="match status" value="1"/>
</dbReference>
<dbReference type="GO" id="GO:0015193">
    <property type="term" value="F:L-proline transmembrane transporter activity"/>
    <property type="evidence" value="ECO:0007669"/>
    <property type="project" value="TreeGrafter"/>
</dbReference>
<evidence type="ECO:0000256" key="1">
    <source>
        <dbReference type="ARBA" id="ARBA00004651"/>
    </source>
</evidence>
<evidence type="ECO:0000256" key="3">
    <source>
        <dbReference type="ARBA" id="ARBA00022448"/>
    </source>
</evidence>
<dbReference type="InterPro" id="IPR001734">
    <property type="entry name" value="Na/solute_symporter"/>
</dbReference>
<keyword evidence="4" id="KW-1003">Cell membrane</keyword>
<evidence type="ECO:0000313" key="16">
    <source>
        <dbReference type="Proteomes" id="UP000251993"/>
    </source>
</evidence>
<dbReference type="GO" id="GO:0005298">
    <property type="term" value="F:proline:sodium symporter activity"/>
    <property type="evidence" value="ECO:0007669"/>
    <property type="project" value="TreeGrafter"/>
</dbReference>
<feature type="transmembrane region" description="Helical" evidence="14">
    <location>
        <begin position="266"/>
        <end position="287"/>
    </location>
</feature>
<feature type="transmembrane region" description="Helical" evidence="14">
    <location>
        <begin position="556"/>
        <end position="579"/>
    </location>
</feature>
<feature type="transmembrane region" description="Helical" evidence="14">
    <location>
        <begin position="466"/>
        <end position="484"/>
    </location>
</feature>
<feature type="transmembrane region" description="Helical" evidence="14">
    <location>
        <begin position="127"/>
        <end position="152"/>
    </location>
</feature>
<feature type="transmembrane region" description="Helical" evidence="14">
    <location>
        <begin position="202"/>
        <end position="221"/>
    </location>
</feature>
<feature type="transmembrane region" description="Helical" evidence="14">
    <location>
        <begin position="490"/>
        <end position="511"/>
    </location>
</feature>
<dbReference type="CDD" id="cd11477">
    <property type="entry name" value="SLC5sbd_u1"/>
    <property type="match status" value="1"/>
</dbReference>
<comment type="subcellular location">
    <subcellularLocation>
        <location evidence="1">Cell membrane</location>
        <topology evidence="1">Multi-pass membrane protein</topology>
    </subcellularLocation>
</comment>
<dbReference type="GO" id="GO:0005886">
    <property type="term" value="C:plasma membrane"/>
    <property type="evidence" value="ECO:0007669"/>
    <property type="project" value="UniProtKB-SubCell"/>
</dbReference>
<keyword evidence="16" id="KW-1185">Reference proteome</keyword>
<dbReference type="Gene3D" id="1.20.1730.10">
    <property type="entry name" value="Sodium/glucose cotransporter"/>
    <property type="match status" value="1"/>
</dbReference>
<feature type="transmembrane region" description="Helical" evidence="14">
    <location>
        <begin position="308"/>
        <end position="333"/>
    </location>
</feature>
<comment type="similarity">
    <text evidence="2 13">Belongs to the sodium:solute symporter (SSF) (TC 2.A.21) family.</text>
</comment>
<evidence type="ECO:0000256" key="4">
    <source>
        <dbReference type="ARBA" id="ARBA00022475"/>
    </source>
</evidence>
<dbReference type="PANTHER" id="PTHR48086">
    <property type="entry name" value="SODIUM/PROLINE SYMPORTER-RELATED"/>
    <property type="match status" value="1"/>
</dbReference>
<keyword evidence="11" id="KW-0739">Sodium transport</keyword>
<feature type="transmembrane region" description="Helical" evidence="14">
    <location>
        <begin position="585"/>
        <end position="603"/>
    </location>
</feature>
<evidence type="ECO:0000256" key="7">
    <source>
        <dbReference type="ARBA" id="ARBA00022989"/>
    </source>
</evidence>
<evidence type="ECO:0000256" key="6">
    <source>
        <dbReference type="ARBA" id="ARBA00022847"/>
    </source>
</evidence>
<feature type="transmembrane region" description="Helical" evidence="14">
    <location>
        <begin position="172"/>
        <end position="190"/>
    </location>
</feature>
<keyword evidence="7 14" id="KW-1133">Transmembrane helix</keyword>
<dbReference type="GO" id="GO:0015824">
    <property type="term" value="P:proline transport"/>
    <property type="evidence" value="ECO:0007669"/>
    <property type="project" value="TreeGrafter"/>
</dbReference>
<feature type="transmembrane region" description="Helical" evidence="14">
    <location>
        <begin position="45"/>
        <end position="72"/>
    </location>
</feature>
<keyword evidence="6" id="KW-0769">Symport</keyword>
<keyword evidence="10 14" id="KW-0472">Membrane</keyword>
<keyword evidence="8" id="KW-0915">Sodium</keyword>
<evidence type="ECO:0000256" key="8">
    <source>
        <dbReference type="ARBA" id="ARBA00023053"/>
    </source>
</evidence>
<feature type="transmembrane region" description="Helical" evidence="14">
    <location>
        <begin position="436"/>
        <end position="454"/>
    </location>
</feature>
<dbReference type="KEGG" id="run:DR864_07605"/>
<comment type="catalytic activity">
    <reaction evidence="12">
        <text>L-proline(in) + Na(+)(in) = L-proline(out) + Na(+)(out)</text>
        <dbReference type="Rhea" id="RHEA:28967"/>
        <dbReference type="ChEBI" id="CHEBI:29101"/>
        <dbReference type="ChEBI" id="CHEBI:60039"/>
    </reaction>
</comment>
<dbReference type="InterPro" id="IPR050277">
    <property type="entry name" value="Sodium:Solute_Symporter"/>
</dbReference>
<keyword evidence="9" id="KW-0406">Ion transport</keyword>
<protein>
    <submittedName>
        <fullName evidence="15">Sodium:solute symporter</fullName>
    </submittedName>
</protein>
<evidence type="ECO:0000256" key="11">
    <source>
        <dbReference type="ARBA" id="ARBA00023201"/>
    </source>
</evidence>
<accession>A0A344TG36</accession>
<evidence type="ECO:0000256" key="9">
    <source>
        <dbReference type="ARBA" id="ARBA00023065"/>
    </source>
</evidence>
<dbReference type="InterPro" id="IPR038377">
    <property type="entry name" value="Na/Glc_symporter_sf"/>
</dbReference>
<keyword evidence="3" id="KW-0813">Transport</keyword>
<reference evidence="15 16" key="1">
    <citation type="submission" date="2018-07" db="EMBL/GenBank/DDBJ databases">
        <title>Genome sequencing of Runella.</title>
        <authorList>
            <person name="Baek M.-G."/>
            <person name="Yi H."/>
        </authorList>
    </citation>
    <scope>NUCLEOTIDE SEQUENCE [LARGE SCALE GENOMIC DNA]</scope>
    <source>
        <strain evidence="15 16">HYN0085</strain>
    </source>
</reference>
<evidence type="ECO:0000313" key="15">
    <source>
        <dbReference type="EMBL" id="AXE17607.1"/>
    </source>
</evidence>
<dbReference type="RefSeq" id="WP_114066392.1">
    <property type="nucleotide sequence ID" value="NZ_CP030850.1"/>
</dbReference>
<evidence type="ECO:0000256" key="5">
    <source>
        <dbReference type="ARBA" id="ARBA00022692"/>
    </source>
</evidence>
<feature type="transmembrane region" description="Helical" evidence="14">
    <location>
        <begin position="6"/>
        <end position="25"/>
    </location>
</feature>
<evidence type="ECO:0000256" key="13">
    <source>
        <dbReference type="RuleBase" id="RU362091"/>
    </source>
</evidence>
<dbReference type="Pfam" id="PF00474">
    <property type="entry name" value="SSF"/>
    <property type="match status" value="1"/>
</dbReference>
<dbReference type="OrthoDB" id="9761931at2"/>
<evidence type="ECO:0000256" key="10">
    <source>
        <dbReference type="ARBA" id="ARBA00023136"/>
    </source>
</evidence>
<proteinExistence type="inferred from homology"/>
<name>A0A344TG36_9BACT</name>
<feature type="transmembrane region" description="Helical" evidence="14">
    <location>
        <begin position="78"/>
        <end position="99"/>
    </location>
</feature>
<dbReference type="EMBL" id="CP030850">
    <property type="protein sequence ID" value="AXE17607.1"/>
    <property type="molecule type" value="Genomic_DNA"/>
</dbReference>
<evidence type="ECO:0000256" key="2">
    <source>
        <dbReference type="ARBA" id="ARBA00006434"/>
    </source>
</evidence>
<dbReference type="Proteomes" id="UP000251993">
    <property type="component" value="Chromosome"/>
</dbReference>
<dbReference type="AlphaFoldDB" id="A0A344TG36"/>
<evidence type="ECO:0000256" key="12">
    <source>
        <dbReference type="ARBA" id="ARBA00033708"/>
    </source>
</evidence>
<sequence>MKIQGLDFLVIALYLVVISAIGIIMKKRAQRSKNDYMLGGNTLPWWMLGISNASGMFDISGTIWMVSIMFVYGLKSIWLVWLWPVFNQVFLFVYLAIWLRRSGASTGAEWMLTRFGTKKDAQMAHKIIIAFALLSCFGFMAYGFIGLGKFIEIFLPFSSISPYVPFSVSPEFVPHFYGIIFTLFAVFYSVMGGMSSIVWADVIQYGLMALGSVSIGVIAMGELSGQTLNVPPDWSNIFFGWNLDLDWSNIIADVNQKIRDDKYSPFGMFFALMLAKGILASIAGPAPNYDMQKVLSTKSPREAALMSMFVNIVLLPTRYFMIIGFTVLGLLYYNDLNIQTATGGVDFERILPAAILKFAPAGLLGLFLVELMAAFMGTFAGTLNAAQAYIVNDIYLKSIKPKATNQEISRANYLVGIVVVLISIVLGIFAKDVNSVLQWIVGALYGGYVAANVLKWHWWRFNGSGFFWGMAAGIISSMVLPYVFPDTLPLFYFPFILVLSAVGSVVGSLLTPPTDIEVLKKFYRNVRPWGFWGPILVEVQKEEPSFKRNNNFSLDMFNVVIGTIAQTAITSLPVFVVLLMPQHSVITAALLAVCVFILWKTWYQKLPRA</sequence>
<gene>
    <name evidence="15" type="ORF">DR864_07605</name>
</gene>
<evidence type="ECO:0000256" key="14">
    <source>
        <dbReference type="SAM" id="Phobius"/>
    </source>
</evidence>
<organism evidence="15 16">
    <name type="scientific">Runella rosea</name>
    <dbReference type="NCBI Taxonomy" id="2259595"/>
    <lineage>
        <taxon>Bacteria</taxon>
        <taxon>Pseudomonadati</taxon>
        <taxon>Bacteroidota</taxon>
        <taxon>Cytophagia</taxon>
        <taxon>Cytophagales</taxon>
        <taxon>Spirosomataceae</taxon>
        <taxon>Runella</taxon>
    </lineage>
</organism>
<dbReference type="PANTHER" id="PTHR48086:SF3">
    <property type="entry name" value="SODIUM_PROLINE SYMPORTER"/>
    <property type="match status" value="1"/>
</dbReference>
<keyword evidence="5 14" id="KW-0812">Transmembrane</keyword>
<feature type="transmembrane region" description="Helical" evidence="14">
    <location>
        <begin position="366"/>
        <end position="390"/>
    </location>
</feature>